<evidence type="ECO:0000313" key="2">
    <source>
        <dbReference type="Proteomes" id="UP000265520"/>
    </source>
</evidence>
<feature type="non-terminal residue" evidence="1">
    <location>
        <position position="1"/>
    </location>
</feature>
<organism evidence="1 2">
    <name type="scientific">Trifolium medium</name>
    <dbReference type="NCBI Taxonomy" id="97028"/>
    <lineage>
        <taxon>Eukaryota</taxon>
        <taxon>Viridiplantae</taxon>
        <taxon>Streptophyta</taxon>
        <taxon>Embryophyta</taxon>
        <taxon>Tracheophyta</taxon>
        <taxon>Spermatophyta</taxon>
        <taxon>Magnoliopsida</taxon>
        <taxon>eudicotyledons</taxon>
        <taxon>Gunneridae</taxon>
        <taxon>Pentapetalae</taxon>
        <taxon>rosids</taxon>
        <taxon>fabids</taxon>
        <taxon>Fabales</taxon>
        <taxon>Fabaceae</taxon>
        <taxon>Papilionoideae</taxon>
        <taxon>50 kb inversion clade</taxon>
        <taxon>NPAAA clade</taxon>
        <taxon>Hologalegina</taxon>
        <taxon>IRL clade</taxon>
        <taxon>Trifolieae</taxon>
        <taxon>Trifolium</taxon>
    </lineage>
</organism>
<keyword evidence="2" id="KW-1185">Reference proteome</keyword>
<accession>A0A392RDE9</accession>
<proteinExistence type="predicted"/>
<name>A0A392RDE9_9FABA</name>
<reference evidence="1 2" key="1">
    <citation type="journal article" date="2018" name="Front. Plant Sci.">
        <title>Red Clover (Trifolium pratense) and Zigzag Clover (T. medium) - A Picture of Genomic Similarities and Differences.</title>
        <authorList>
            <person name="Dluhosova J."/>
            <person name="Istvanek J."/>
            <person name="Nedelnik J."/>
            <person name="Repkova J."/>
        </authorList>
    </citation>
    <scope>NUCLEOTIDE SEQUENCE [LARGE SCALE GENOMIC DNA]</scope>
    <source>
        <strain evidence="2">cv. 10/8</strain>
        <tissue evidence="1">Leaf</tissue>
    </source>
</reference>
<sequence>SGVVEDFGRYHYELEQTLNEFLEWSEVDNVEGFRRKGGTYGGFAKHFGKAVSISSRRAGQN</sequence>
<dbReference type="Proteomes" id="UP000265520">
    <property type="component" value="Unassembled WGS sequence"/>
</dbReference>
<dbReference type="AlphaFoldDB" id="A0A392RDE9"/>
<dbReference type="EMBL" id="LXQA010215430">
    <property type="protein sequence ID" value="MCI34611.1"/>
    <property type="molecule type" value="Genomic_DNA"/>
</dbReference>
<protein>
    <submittedName>
        <fullName evidence="1">Uncharacterized protein</fullName>
    </submittedName>
</protein>
<comment type="caution">
    <text evidence="1">The sequence shown here is derived from an EMBL/GenBank/DDBJ whole genome shotgun (WGS) entry which is preliminary data.</text>
</comment>
<evidence type="ECO:0000313" key="1">
    <source>
        <dbReference type="EMBL" id="MCI34611.1"/>
    </source>
</evidence>